<dbReference type="Gene3D" id="1.10.1660.10">
    <property type="match status" value="1"/>
</dbReference>
<dbReference type="SUPFAM" id="SSF46955">
    <property type="entry name" value="Putative DNA-binding domain"/>
    <property type="match status" value="1"/>
</dbReference>
<organism evidence="1 2">
    <name type="scientific">Desulfosarcina widdelii</name>
    <dbReference type="NCBI Taxonomy" id="947919"/>
    <lineage>
        <taxon>Bacteria</taxon>
        <taxon>Pseudomonadati</taxon>
        <taxon>Thermodesulfobacteriota</taxon>
        <taxon>Desulfobacteria</taxon>
        <taxon>Desulfobacterales</taxon>
        <taxon>Desulfosarcinaceae</taxon>
        <taxon>Desulfosarcina</taxon>
    </lineage>
</organism>
<keyword evidence="2" id="KW-1185">Reference proteome</keyword>
<dbReference type="Pfam" id="PF13591">
    <property type="entry name" value="MerR_2"/>
    <property type="match status" value="1"/>
</dbReference>
<protein>
    <recommendedName>
        <fullName evidence="3">MerR family transcriptional regulator</fullName>
    </recommendedName>
</protein>
<evidence type="ECO:0000313" key="2">
    <source>
        <dbReference type="Proteomes" id="UP000427769"/>
    </source>
</evidence>
<sequence length="129" mass="15467">MTESMIDIQLDSRQSFYTVSMTAMAARVSTSFVNECERENLIQAKVLEGRKGYDHSMVRRLIRIRHFHEDLGFDLQAIDFILCLRTRLIDLQKRLDEMETRMRVREMGLLDEIQTLKKRLEQDSRWQNR</sequence>
<dbReference type="OrthoDB" id="5405542at2"/>
<name>A0A5K7Z6S8_9BACT</name>
<gene>
    <name evidence="1" type="ORF">DSCW_30000</name>
</gene>
<dbReference type="InterPro" id="IPR009061">
    <property type="entry name" value="DNA-bd_dom_put_sf"/>
</dbReference>
<proteinExistence type="predicted"/>
<dbReference type="AlphaFoldDB" id="A0A5K7Z6S8"/>
<dbReference type="KEGG" id="dwd:DSCW_30000"/>
<reference evidence="1 2" key="1">
    <citation type="submission" date="2019-11" db="EMBL/GenBank/DDBJ databases">
        <title>Comparative genomics of hydrocarbon-degrading Desulfosarcina strains.</title>
        <authorList>
            <person name="Watanabe M."/>
            <person name="Kojima H."/>
            <person name="Fukui M."/>
        </authorList>
    </citation>
    <scope>NUCLEOTIDE SEQUENCE [LARGE SCALE GENOMIC DNA]</scope>
    <source>
        <strain evidence="1 2">PP31</strain>
    </source>
</reference>
<accession>A0A5K7Z6S8</accession>
<evidence type="ECO:0000313" key="1">
    <source>
        <dbReference type="EMBL" id="BBO75583.1"/>
    </source>
</evidence>
<dbReference type="Proteomes" id="UP000427769">
    <property type="component" value="Chromosome"/>
</dbReference>
<evidence type="ECO:0008006" key="3">
    <source>
        <dbReference type="Google" id="ProtNLM"/>
    </source>
</evidence>
<dbReference type="RefSeq" id="WP_155304488.1">
    <property type="nucleotide sequence ID" value="NZ_AP021875.1"/>
</dbReference>
<dbReference type="EMBL" id="AP021875">
    <property type="protein sequence ID" value="BBO75583.1"/>
    <property type="molecule type" value="Genomic_DNA"/>
</dbReference>